<gene>
    <name evidence="1" type="ORF">CHR55_08605</name>
</gene>
<reference evidence="1 2" key="1">
    <citation type="submission" date="2017-07" db="EMBL/GenBank/DDBJ databases">
        <title>Draft sequence of Rhodococcus enclensis 23b-28.</title>
        <authorList>
            <person name="Besaury L."/>
            <person name="Sancelme M."/>
            <person name="Amato P."/>
            <person name="Lallement A."/>
            <person name="Delort A.-M."/>
        </authorList>
    </citation>
    <scope>NUCLEOTIDE SEQUENCE [LARGE SCALE GENOMIC DNA]</scope>
    <source>
        <strain evidence="1 2">23b-28</strain>
    </source>
</reference>
<protein>
    <submittedName>
        <fullName evidence="1">Uncharacterized protein</fullName>
    </submittedName>
</protein>
<accession>A0A2A5JDB2</accession>
<organism evidence="1 2">
    <name type="scientific">Rhodococcus qingshengii</name>
    <dbReference type="NCBI Taxonomy" id="334542"/>
    <lineage>
        <taxon>Bacteria</taxon>
        <taxon>Bacillati</taxon>
        <taxon>Actinomycetota</taxon>
        <taxon>Actinomycetes</taxon>
        <taxon>Mycobacteriales</taxon>
        <taxon>Nocardiaceae</taxon>
        <taxon>Rhodococcus</taxon>
        <taxon>Rhodococcus erythropolis group</taxon>
    </lineage>
</organism>
<name>A0A2A5JDB2_RHOSG</name>
<dbReference type="Proteomes" id="UP000230886">
    <property type="component" value="Unassembled WGS sequence"/>
</dbReference>
<sequence>MLVVGVLGLIVSFGVTSRWGFPASASELCRSSSYGIGLLEETGWAWIPFPIAYCKAVDFDSSAVYFALGWENSITAAVSIALIAMALKLTWGAGVQ</sequence>
<evidence type="ECO:0000313" key="1">
    <source>
        <dbReference type="EMBL" id="PCK27578.1"/>
    </source>
</evidence>
<dbReference type="AlphaFoldDB" id="A0A2A5JDB2"/>
<dbReference type="EMBL" id="NOVD01000004">
    <property type="protein sequence ID" value="PCK27578.1"/>
    <property type="molecule type" value="Genomic_DNA"/>
</dbReference>
<evidence type="ECO:0000313" key="2">
    <source>
        <dbReference type="Proteomes" id="UP000230886"/>
    </source>
</evidence>
<comment type="caution">
    <text evidence="1">The sequence shown here is derived from an EMBL/GenBank/DDBJ whole genome shotgun (WGS) entry which is preliminary data.</text>
</comment>
<proteinExistence type="predicted"/>